<dbReference type="Proteomes" id="UP000078546">
    <property type="component" value="Unassembled WGS sequence"/>
</dbReference>
<evidence type="ECO:0000313" key="3">
    <source>
        <dbReference type="EMBL" id="SBS96452.1"/>
    </source>
</evidence>
<name>A0A1A8WYI0_PLAOA</name>
<reference evidence="4 5" key="2">
    <citation type="submission" date="2016-05" db="EMBL/GenBank/DDBJ databases">
        <authorList>
            <person name="Naeem Raeece"/>
        </authorList>
    </citation>
    <scope>NUCLEOTIDE SEQUENCE [LARGE SCALE GENOMIC DNA]</scope>
</reference>
<sequence length="330" mass="38759">MQVNDLNKTVFRENYKIRRNTREVEHMETIENLSDGIMSNNDSFDSNPCSKIPNKKINEKVMEKTKKENFKNNKNKHVTDDIKETQTYYSNIPQIYETWDSSPRDDFHMENNNADQVEMNVLSNVIAILYIIIAVVIILHLHLNEDHIIIKTISLLKLKFVYLIKSIPIFKNLMKTVTLTVIIGKNNKINGFLDVMIDKSNITRPYIESLKQLNTEFSILFILLILMFFTATSILHIIYGIINMKQEKNYLEKDSVVFVTNKMTVEEYEDKSFTYSELAKLHDDKDYICLKNKRAGEGIESWNWQIRKLNNANNDKDICSDIEFSDWDCK</sequence>
<keyword evidence="1" id="KW-1133">Transmembrane helix</keyword>
<accession>A0A1A8WYI0</accession>
<dbReference type="EMBL" id="FLQU01000473">
    <property type="protein sequence ID" value="SBS86110.1"/>
    <property type="molecule type" value="Genomic_DNA"/>
</dbReference>
<gene>
    <name evidence="3" type="ORF">POVCU1_032500</name>
    <name evidence="2" type="ORF">POVCU2_0035290</name>
</gene>
<keyword evidence="1" id="KW-0812">Transmembrane</keyword>
<dbReference type="Proteomes" id="UP000078560">
    <property type="component" value="Unassembled WGS sequence"/>
</dbReference>
<dbReference type="EMBL" id="FLQV01000599">
    <property type="protein sequence ID" value="SBS96452.1"/>
    <property type="molecule type" value="Genomic_DNA"/>
</dbReference>
<dbReference type="AlphaFoldDB" id="A0A1A8WYI0"/>
<evidence type="ECO:0000313" key="2">
    <source>
        <dbReference type="EMBL" id="SBS86110.1"/>
    </source>
</evidence>
<organism evidence="3 4">
    <name type="scientific">Plasmodium ovale curtisi</name>
    <dbReference type="NCBI Taxonomy" id="864141"/>
    <lineage>
        <taxon>Eukaryota</taxon>
        <taxon>Sar</taxon>
        <taxon>Alveolata</taxon>
        <taxon>Apicomplexa</taxon>
        <taxon>Aconoidasida</taxon>
        <taxon>Haemosporida</taxon>
        <taxon>Plasmodiidae</taxon>
        <taxon>Plasmodium</taxon>
        <taxon>Plasmodium (Plasmodium)</taxon>
    </lineage>
</organism>
<reference evidence="3" key="1">
    <citation type="submission" date="2016-05" db="EMBL/GenBank/DDBJ databases">
        <authorList>
            <person name="Lavstsen T."/>
            <person name="Jespersen J.S."/>
        </authorList>
    </citation>
    <scope>NUCLEOTIDE SEQUENCE [LARGE SCALE GENOMIC DNA]</scope>
</reference>
<feature type="transmembrane region" description="Helical" evidence="1">
    <location>
        <begin position="121"/>
        <end position="141"/>
    </location>
</feature>
<protein>
    <submittedName>
        <fullName evidence="3">Uncharacterized protein</fullName>
    </submittedName>
</protein>
<evidence type="ECO:0000313" key="4">
    <source>
        <dbReference type="Proteomes" id="UP000078546"/>
    </source>
</evidence>
<feature type="transmembrane region" description="Helical" evidence="1">
    <location>
        <begin position="219"/>
        <end position="242"/>
    </location>
</feature>
<evidence type="ECO:0000313" key="5">
    <source>
        <dbReference type="Proteomes" id="UP000078560"/>
    </source>
</evidence>
<keyword evidence="1" id="KW-0472">Membrane</keyword>
<evidence type="ECO:0000256" key="1">
    <source>
        <dbReference type="SAM" id="Phobius"/>
    </source>
</evidence>
<proteinExistence type="predicted"/>